<evidence type="ECO:0000256" key="1">
    <source>
        <dbReference type="SAM" id="MobiDB-lite"/>
    </source>
</evidence>
<accession>A0A250XKX6</accession>
<feature type="compositionally biased region" description="Basic residues" evidence="1">
    <location>
        <begin position="1129"/>
        <end position="1139"/>
    </location>
</feature>
<comment type="caution">
    <text evidence="2">The sequence shown here is derived from an EMBL/GenBank/DDBJ whole genome shotgun (WGS) entry which is preliminary data.</text>
</comment>
<feature type="region of interest" description="Disordered" evidence="1">
    <location>
        <begin position="920"/>
        <end position="944"/>
    </location>
</feature>
<feature type="region of interest" description="Disordered" evidence="1">
    <location>
        <begin position="1625"/>
        <end position="1651"/>
    </location>
</feature>
<feature type="region of interest" description="Disordered" evidence="1">
    <location>
        <begin position="1115"/>
        <end position="1155"/>
    </location>
</feature>
<reference evidence="2 3" key="1">
    <citation type="submission" date="2017-08" db="EMBL/GenBank/DDBJ databases">
        <title>Acidophilic green algal genome provides insights into adaptation to an acidic environment.</title>
        <authorList>
            <person name="Hirooka S."/>
            <person name="Hirose Y."/>
            <person name="Kanesaki Y."/>
            <person name="Higuchi S."/>
            <person name="Fujiwara T."/>
            <person name="Onuma R."/>
            <person name="Era A."/>
            <person name="Ohbayashi R."/>
            <person name="Uzuka A."/>
            <person name="Nozaki H."/>
            <person name="Yoshikawa H."/>
            <person name="Miyagishima S.Y."/>
        </authorList>
    </citation>
    <scope>NUCLEOTIDE SEQUENCE [LARGE SCALE GENOMIC DNA]</scope>
    <source>
        <strain evidence="2 3">NIES-2499</strain>
    </source>
</reference>
<keyword evidence="3" id="KW-1185">Reference proteome</keyword>
<organism evidence="2 3">
    <name type="scientific">Chlamydomonas eustigma</name>
    <dbReference type="NCBI Taxonomy" id="1157962"/>
    <lineage>
        <taxon>Eukaryota</taxon>
        <taxon>Viridiplantae</taxon>
        <taxon>Chlorophyta</taxon>
        <taxon>core chlorophytes</taxon>
        <taxon>Chlorophyceae</taxon>
        <taxon>CS clade</taxon>
        <taxon>Chlamydomonadales</taxon>
        <taxon>Chlamydomonadaceae</taxon>
        <taxon>Chlamydomonas</taxon>
    </lineage>
</organism>
<dbReference type="Proteomes" id="UP000232323">
    <property type="component" value="Unassembled WGS sequence"/>
</dbReference>
<protein>
    <submittedName>
        <fullName evidence="2">Uncharacterized protein</fullName>
    </submittedName>
</protein>
<gene>
    <name evidence="2" type="ORF">CEUSTIGMA_g11176.t1</name>
</gene>
<dbReference type="STRING" id="1157962.A0A250XKX6"/>
<feature type="region of interest" description="Disordered" evidence="1">
    <location>
        <begin position="862"/>
        <end position="902"/>
    </location>
</feature>
<dbReference type="EMBL" id="BEGY01000106">
    <property type="protein sequence ID" value="GAX83751.1"/>
    <property type="molecule type" value="Genomic_DNA"/>
</dbReference>
<feature type="compositionally biased region" description="Basic and acidic residues" evidence="1">
    <location>
        <begin position="1144"/>
        <end position="1155"/>
    </location>
</feature>
<evidence type="ECO:0000313" key="3">
    <source>
        <dbReference type="Proteomes" id="UP000232323"/>
    </source>
</evidence>
<evidence type="ECO:0000313" key="2">
    <source>
        <dbReference type="EMBL" id="GAX83751.1"/>
    </source>
</evidence>
<feature type="compositionally biased region" description="Polar residues" evidence="1">
    <location>
        <begin position="882"/>
        <end position="894"/>
    </location>
</feature>
<proteinExistence type="predicted"/>
<feature type="region of interest" description="Disordered" evidence="1">
    <location>
        <begin position="539"/>
        <end position="598"/>
    </location>
</feature>
<dbReference type="OrthoDB" id="551416at2759"/>
<feature type="compositionally biased region" description="Polar residues" evidence="1">
    <location>
        <begin position="541"/>
        <end position="551"/>
    </location>
</feature>
<name>A0A250XKX6_9CHLO</name>
<sequence length="1846" mass="201463">MGTFASRLMAILSDSNLDDAVPLASEMKALKIEFETRLQGLRKDCPGQSLPVAACFMEPTDDPDLENSKKGFDVLSYIPDAKQQRMVLNAASSRLKKLSEMKASELFHIPNLAEAVSAVIRLFPSIISPSIASLLVSNGGLAAIGQLLKTFSICEEQVLQAFTLKKENEELLALLLQFMVDISDVTFKRGGGPTINCKDLCGADVLPSLLYLMKNMSTCSSKVIKRLSATLLLNLVTMSRANVSLLKAGAVQQGDCGENGGKNALVSMLCCFLPTCADYATQADLVEVLYRLGRNGMDDIHDVVLTARATSHGRHDEGDDKVLRQQAGSSSSVAVKAFEELMEKPVKGLDLVSELRRIVIMYNMQLGPLASVRSFRVHHINASQPIKIQLAAPWLDVTSDKKLSINVFVMASADTCNNQEASEPPSPEVWDIPFRNIVKVATSLATEQPAIKGTDQDGRQAQQHVTLSLTLSCAPDGFLCPVLAEPSRPFVLYVTAEDREAKAIADYVRNSEVEIKEGNRKKYSGHVIDSSHHTLGIAAAQHQSSPPNGQQKGHVPLEDSQSADLWEEITQPDDGNRDGGGKKMPLAGSGRTKTGSGMPRLMLKKRKMSVGITMYKPLVLQTRDQILASTEASRALHSTANKDAALNAHNAHVDNIPSIQMTDAVPQRTSNTNDFIARSVGPAGDADLAIKTGHLHTSITGAQSLAPHQHISAVHSTHVQCTIGGTLPNTSAVQLVQQSSLVGLQQQPCTVFRNTTDRLRTMSSRRKLGTAAVLTVLTTDPGNQHQAAPPEAHPQYGVKLPSSDGLATTALSIVPGFRAQVPQNHSSGGHAKQSAAVMAADCPAVKVLPDIRKNTTLHEKSEYLSYSKRQKQSQEADALASVPQQSRNTETTPLQVPVDESMLPPAVMETAMVVKKVATTRKPPVAPKKKLPQPSHHNHNLTQPDLAKSATGLTNEVSLDPMNSHHSSNLGLKFERAAESSQKEHAFDDMDLMGEDQNLIQKVASQINSQPHPTTNAQNASAAKVSSCLVGVLAPGEAKRTDPIMDPSMLGVAEEIIKEGTNIKAAPSAYDLNCDSEDEEAVCTGDRLASQAAAAAAGSNKINQHLLQDSAISHGHQLTKARPEGDRGKQRKAVKRPGSKKQQPAKEKETSWAKQPISKEEALEVAPLHAKATADAKAETLKCEGIVIPADNCAKKGRLSSKQVQQKAHSESHNAVCKVIVARPRGVKRMRTEPEPDTGLDEHTPVLSKQVSELQELYNQIDQEHLQEEVVNPYLKEADQSAKSFKQHHAYADSAYREHNSGAGRAAKAGSPMLPDGNMMGEEVPELTVPCQTLRDNRADKELLGTERTHQHGHQQQPYLLQHNNLQLQAHQRMRGKAAGEHQLRILNLNISPTAAAAAPGLFPLDTPEVDLKMEEEGIQAARRALHFSNMKSVHDAVVTQTAMVQECHLAVGEGRGLSSLLLKPPPNINLTTAAAAAGNLTYQCGHDRHPSTINQAMPFITKGSASRDALKLDGYSVSAVLKNDTELVNQQVSIAVTLSKTKDQDYKANMPLSWTNAKLPPFPQLKLMKSEAPLGTLHGQHHSSQGGIKGDKRKIYKASPAMFQQGPSKGQQQALMLLMDDYDNDRSSSSPDDTERMIIPCTNNRPLDGGEEDDDVMLDHGVCDGMPWQQALMAMIQQEAHAQEGEEDEMDSSLTQLKMLMAQIAKSKRQKLMQKKEAMIKDLESRVLEGMKRIEQGVRVSSQRLHHQHVAKVNNLWEDLREKYTSIQAYLEKAQAAARDMWAEYGSVYQQVFEEEKRFESNKKLEAQKERHLFKSFEEEVAVNMTALERELKKIGSMKPFQAWR</sequence>
<feature type="compositionally biased region" description="Basic residues" evidence="1">
    <location>
        <begin position="927"/>
        <end position="939"/>
    </location>
</feature>